<gene>
    <name evidence="12" type="ORF">AJE_14535</name>
</gene>
<reference evidence="12 13" key="1">
    <citation type="journal article" date="2012" name="J. Bacteriol.">
        <title>Genome Sequence of Extracellular-Protease-Producing Alishewanella jeotgali Isolated from Traditional Korean Fermented Seafood.</title>
        <authorList>
            <person name="Jung J."/>
            <person name="Chun J."/>
            <person name="Park W."/>
        </authorList>
    </citation>
    <scope>NUCLEOTIDE SEQUENCE [LARGE SCALE GENOMIC DNA]</scope>
    <source>
        <strain evidence="12 13">KCTC 22429</strain>
    </source>
</reference>
<evidence type="ECO:0000256" key="8">
    <source>
        <dbReference type="SAM" id="MobiDB-lite"/>
    </source>
</evidence>
<dbReference type="PROSITE" id="PS51195">
    <property type="entry name" value="Q_MOTIF"/>
    <property type="match status" value="1"/>
</dbReference>
<dbReference type="InterPro" id="IPR044742">
    <property type="entry name" value="DEAD/DEAH_RhlB"/>
</dbReference>
<evidence type="ECO:0000256" key="6">
    <source>
        <dbReference type="PROSITE-ProRule" id="PRU00552"/>
    </source>
</evidence>
<dbReference type="eggNOG" id="COG0513">
    <property type="taxonomic scope" value="Bacteria"/>
</dbReference>
<feature type="domain" description="Helicase C-terminal" evidence="10">
    <location>
        <begin position="237"/>
        <end position="385"/>
    </location>
</feature>
<dbReference type="InterPro" id="IPR014014">
    <property type="entry name" value="RNA_helicase_DEAD_Q_motif"/>
</dbReference>
<dbReference type="SUPFAM" id="SSF52540">
    <property type="entry name" value="P-loop containing nucleoside triphosphate hydrolases"/>
    <property type="match status" value="1"/>
</dbReference>
<dbReference type="Proteomes" id="UP000012046">
    <property type="component" value="Unassembled WGS sequence"/>
</dbReference>
<dbReference type="Gene3D" id="3.40.50.300">
    <property type="entry name" value="P-loop containing nucleotide triphosphate hydrolases"/>
    <property type="match status" value="2"/>
</dbReference>
<evidence type="ECO:0000256" key="1">
    <source>
        <dbReference type="ARBA" id="ARBA00022741"/>
    </source>
</evidence>
<evidence type="ECO:0000259" key="10">
    <source>
        <dbReference type="PROSITE" id="PS51194"/>
    </source>
</evidence>
<evidence type="ECO:0000259" key="9">
    <source>
        <dbReference type="PROSITE" id="PS51192"/>
    </source>
</evidence>
<dbReference type="Pfam" id="PF00271">
    <property type="entry name" value="Helicase_C"/>
    <property type="match status" value="1"/>
</dbReference>
<dbReference type="SMART" id="SM00487">
    <property type="entry name" value="DEXDc"/>
    <property type="match status" value="1"/>
</dbReference>
<dbReference type="InterPro" id="IPR011545">
    <property type="entry name" value="DEAD/DEAH_box_helicase_dom"/>
</dbReference>
<feature type="region of interest" description="Disordered" evidence="8">
    <location>
        <begin position="403"/>
        <end position="449"/>
    </location>
</feature>
<proteinExistence type="inferred from homology"/>
<dbReference type="SMART" id="SM00490">
    <property type="entry name" value="HELICc"/>
    <property type="match status" value="1"/>
</dbReference>
<dbReference type="AlphaFoldDB" id="H3ZHP9"/>
<dbReference type="InterPro" id="IPR050079">
    <property type="entry name" value="DEAD_box_RNA_helicase"/>
</dbReference>
<accession>H3ZHP9</accession>
<sequence>MEKDILQFQDMGLDPRLLRSVQHLGFARPTEIQQEAIPAVMVGRDLLVSSKTGSGKTLAYLLPMMQRLLKSRALSKQDARALILTPTRELAKQVYAQLRLFVANTPVTAVLLVGGENFNDQEKLLKRQPDIIVATPGRFVDHLEHKSVFLQGLEMLILDEADRMLDLGFLPQLTIINKAAAHRLRQTLLFSATLEHTDLDALSLALLKNPFRVSVNSGHEIHSDISQRFYFADHLTHKEALLAKLLQQESLKQLIIFTATRDDAGRLAEFCQQAGLPAIGLSARLNQAQRNKVMQDFASGKYQVLVTTDLASRGLDLLQVSHVINFDLPKHPEEYVHRIGRTGRAGAKGTAISLVGPKDWSALQKIEAFLRRPAEFSALEGLAARFNGQPVVKVAPKKAAQTKLTKPGAGKAARVAAKPAASPADTGKRFFQGGDDGSAPVRRKKIQPE</sequence>
<dbReference type="CDD" id="cd00268">
    <property type="entry name" value="DEADc"/>
    <property type="match status" value="1"/>
</dbReference>
<dbReference type="PATRIC" id="fig|1129374.4.peg.2877"/>
<dbReference type="STRING" id="1129374.AJE_14535"/>
<evidence type="ECO:0000313" key="13">
    <source>
        <dbReference type="Proteomes" id="UP000012046"/>
    </source>
</evidence>
<dbReference type="InterPro" id="IPR001650">
    <property type="entry name" value="Helicase_C-like"/>
</dbReference>
<keyword evidence="4 7" id="KW-0067">ATP-binding</keyword>
<keyword evidence="3 7" id="KW-0347">Helicase</keyword>
<feature type="domain" description="DEAD-box RNA helicase Q" evidence="11">
    <location>
        <begin position="6"/>
        <end position="34"/>
    </location>
</feature>
<feature type="short sequence motif" description="Q motif" evidence="6">
    <location>
        <begin position="6"/>
        <end position="34"/>
    </location>
</feature>
<dbReference type="EMBL" id="AHTH01000048">
    <property type="protein sequence ID" value="EHR39905.1"/>
    <property type="molecule type" value="Genomic_DNA"/>
</dbReference>
<evidence type="ECO:0000256" key="5">
    <source>
        <dbReference type="ARBA" id="ARBA00038437"/>
    </source>
</evidence>
<evidence type="ECO:0000256" key="3">
    <source>
        <dbReference type="ARBA" id="ARBA00022806"/>
    </source>
</evidence>
<comment type="similarity">
    <text evidence="5 7">Belongs to the DEAD box helicase family.</text>
</comment>
<keyword evidence="1 7" id="KW-0547">Nucleotide-binding</keyword>
<comment type="caution">
    <text evidence="12">The sequence shown here is derived from an EMBL/GenBank/DDBJ whole genome shotgun (WGS) entry which is preliminary data.</text>
</comment>
<dbReference type="PANTHER" id="PTHR47959">
    <property type="entry name" value="ATP-DEPENDENT RNA HELICASE RHLE-RELATED"/>
    <property type="match status" value="1"/>
</dbReference>
<protein>
    <submittedName>
        <fullName evidence="12">DEAD/DEAH box helicase</fullName>
    </submittedName>
</protein>
<evidence type="ECO:0000256" key="7">
    <source>
        <dbReference type="RuleBase" id="RU000492"/>
    </source>
</evidence>
<dbReference type="PROSITE" id="PS51194">
    <property type="entry name" value="HELICASE_CTER"/>
    <property type="match status" value="1"/>
</dbReference>
<dbReference type="GO" id="GO:0003724">
    <property type="term" value="F:RNA helicase activity"/>
    <property type="evidence" value="ECO:0007669"/>
    <property type="project" value="InterPro"/>
</dbReference>
<evidence type="ECO:0000259" key="11">
    <source>
        <dbReference type="PROSITE" id="PS51195"/>
    </source>
</evidence>
<dbReference type="GO" id="GO:0016787">
    <property type="term" value="F:hydrolase activity"/>
    <property type="evidence" value="ECO:0007669"/>
    <property type="project" value="UniProtKB-KW"/>
</dbReference>
<keyword evidence="13" id="KW-1185">Reference proteome</keyword>
<dbReference type="GO" id="GO:0005524">
    <property type="term" value="F:ATP binding"/>
    <property type="evidence" value="ECO:0007669"/>
    <property type="project" value="UniProtKB-KW"/>
</dbReference>
<dbReference type="Pfam" id="PF00270">
    <property type="entry name" value="DEAD"/>
    <property type="match status" value="1"/>
</dbReference>
<feature type="domain" description="Helicase ATP-binding" evidence="9">
    <location>
        <begin position="37"/>
        <end position="212"/>
    </location>
</feature>
<dbReference type="GO" id="GO:0003676">
    <property type="term" value="F:nucleic acid binding"/>
    <property type="evidence" value="ECO:0007669"/>
    <property type="project" value="InterPro"/>
</dbReference>
<evidence type="ECO:0000313" key="12">
    <source>
        <dbReference type="EMBL" id="EHR39905.1"/>
    </source>
</evidence>
<feature type="compositionally biased region" description="Low complexity" evidence="8">
    <location>
        <begin position="406"/>
        <end position="424"/>
    </location>
</feature>
<evidence type="ECO:0000256" key="2">
    <source>
        <dbReference type="ARBA" id="ARBA00022801"/>
    </source>
</evidence>
<dbReference type="PANTHER" id="PTHR47959:SF17">
    <property type="entry name" value="ATP-DEPENDENT RNA HELICASE DEAD BOX FAMILY"/>
    <property type="match status" value="1"/>
</dbReference>
<dbReference type="GO" id="GO:0005829">
    <property type="term" value="C:cytosol"/>
    <property type="evidence" value="ECO:0007669"/>
    <property type="project" value="TreeGrafter"/>
</dbReference>
<name>H3ZHP9_9ALTE</name>
<dbReference type="InterPro" id="IPR014001">
    <property type="entry name" value="Helicase_ATP-bd"/>
</dbReference>
<organism evidence="12 13">
    <name type="scientific">Alishewanella jeotgali KCTC 22429</name>
    <dbReference type="NCBI Taxonomy" id="1129374"/>
    <lineage>
        <taxon>Bacteria</taxon>
        <taxon>Pseudomonadati</taxon>
        <taxon>Pseudomonadota</taxon>
        <taxon>Gammaproteobacteria</taxon>
        <taxon>Alteromonadales</taxon>
        <taxon>Alteromonadaceae</taxon>
        <taxon>Alishewanella</taxon>
    </lineage>
</organism>
<evidence type="ECO:0000256" key="4">
    <source>
        <dbReference type="ARBA" id="ARBA00022840"/>
    </source>
</evidence>
<dbReference type="InterPro" id="IPR027417">
    <property type="entry name" value="P-loop_NTPase"/>
</dbReference>
<keyword evidence="2 7" id="KW-0378">Hydrolase</keyword>
<dbReference type="CDD" id="cd18787">
    <property type="entry name" value="SF2_C_DEAD"/>
    <property type="match status" value="1"/>
</dbReference>
<dbReference type="PROSITE" id="PS51192">
    <property type="entry name" value="HELICASE_ATP_BIND_1"/>
    <property type="match status" value="1"/>
</dbReference>
<dbReference type="PROSITE" id="PS00039">
    <property type="entry name" value="DEAD_ATP_HELICASE"/>
    <property type="match status" value="1"/>
</dbReference>
<dbReference type="InterPro" id="IPR000629">
    <property type="entry name" value="RNA-helicase_DEAD-box_CS"/>
</dbReference>